<sequence length="53" mass="6006">MGGVRRYIFLPVLYAWVCVNGKVVSCIIFAVSKTRTRRKAMFRSAGKAKQGQR</sequence>
<keyword evidence="1" id="KW-0472">Membrane</keyword>
<proteinExistence type="predicted"/>
<protein>
    <submittedName>
        <fullName evidence="2">Uncharacterized protein</fullName>
    </submittedName>
</protein>
<evidence type="ECO:0000313" key="2">
    <source>
        <dbReference type="EMBL" id="OAQ26533.1"/>
    </source>
</evidence>
<reference evidence="2 3" key="1">
    <citation type="submission" date="2016-05" db="EMBL/GenBank/DDBJ databases">
        <title>Genome sequencing reveals origins of a unique bacterial endosymbiosis in the earliest lineages of terrestrial Fungi.</title>
        <authorList>
            <consortium name="DOE Joint Genome Institute"/>
            <person name="Uehling J."/>
            <person name="Gryganskyi A."/>
            <person name="Hameed K."/>
            <person name="Tschaplinski T."/>
            <person name="Misztal P."/>
            <person name="Wu S."/>
            <person name="Desiro A."/>
            <person name="Vande Pol N."/>
            <person name="Du Z.-Y."/>
            <person name="Zienkiewicz A."/>
            <person name="Zienkiewicz K."/>
            <person name="Morin E."/>
            <person name="Tisserant E."/>
            <person name="Splivallo R."/>
            <person name="Hainaut M."/>
            <person name="Henrissat B."/>
            <person name="Ohm R."/>
            <person name="Kuo A."/>
            <person name="Yan J."/>
            <person name="Lipzen A."/>
            <person name="Nolan M."/>
            <person name="Labutti K."/>
            <person name="Barry K."/>
            <person name="Goldstein A."/>
            <person name="Labbe J."/>
            <person name="Schadt C."/>
            <person name="Tuskan G."/>
            <person name="Grigoriev I."/>
            <person name="Martin F."/>
            <person name="Vilgalys R."/>
            <person name="Bonito G."/>
        </authorList>
    </citation>
    <scope>NUCLEOTIDE SEQUENCE [LARGE SCALE GENOMIC DNA]</scope>
    <source>
        <strain evidence="2 3">AG-77</strain>
    </source>
</reference>
<keyword evidence="1" id="KW-1133">Transmembrane helix</keyword>
<keyword evidence="3" id="KW-1185">Reference proteome</keyword>
<dbReference type="EMBL" id="KV442066">
    <property type="protein sequence ID" value="OAQ26533.1"/>
    <property type="molecule type" value="Genomic_DNA"/>
</dbReference>
<evidence type="ECO:0000256" key="1">
    <source>
        <dbReference type="SAM" id="Phobius"/>
    </source>
</evidence>
<name>A0A197JNJ1_9FUNG</name>
<gene>
    <name evidence="2" type="ORF">K457DRAFT_140433</name>
</gene>
<feature type="transmembrane region" description="Helical" evidence="1">
    <location>
        <begin position="12"/>
        <end position="31"/>
    </location>
</feature>
<evidence type="ECO:0000313" key="3">
    <source>
        <dbReference type="Proteomes" id="UP000078512"/>
    </source>
</evidence>
<dbReference type="AlphaFoldDB" id="A0A197JNJ1"/>
<keyword evidence="1" id="KW-0812">Transmembrane</keyword>
<dbReference type="Proteomes" id="UP000078512">
    <property type="component" value="Unassembled WGS sequence"/>
</dbReference>
<organism evidence="2 3">
    <name type="scientific">Linnemannia elongata AG-77</name>
    <dbReference type="NCBI Taxonomy" id="1314771"/>
    <lineage>
        <taxon>Eukaryota</taxon>
        <taxon>Fungi</taxon>
        <taxon>Fungi incertae sedis</taxon>
        <taxon>Mucoromycota</taxon>
        <taxon>Mortierellomycotina</taxon>
        <taxon>Mortierellomycetes</taxon>
        <taxon>Mortierellales</taxon>
        <taxon>Mortierellaceae</taxon>
        <taxon>Linnemannia</taxon>
    </lineage>
</organism>
<accession>A0A197JNJ1</accession>